<sequence>MSQQVTVTEHILLHQKMVPGATGQFTRLFNELVLSAKIIGRAVNKAGLVDILGFTGDVNVQGEEVKKLDEYANRILIHRLARSGVLCAMASEENADIIEVPESLPRGEYIIIFDPLDGSSNIDVNVNIGTIFSIFKRKSDPNAALMSSDVLQKGSEQVAAGYVLYGSSTMLVFTCGDGVHGFTLDPSVGEFLLSHPNIRIPEQGKIYSVNEGYERYWDRHTKKALAYFKSPKNALRKPYSGRYIGSLVADFHRNLLYGGIFMYPADLRDPKKPTGKLRLTCECNPMAFLAEQAGGMAVDGVNRVMDIEPDHLHQRIPFFCGSRNDVQVVQEIFESESRRKKNR</sequence>
<dbReference type="GO" id="GO:0030388">
    <property type="term" value="P:fructose 1,6-bisphosphate metabolic process"/>
    <property type="evidence" value="ECO:0007669"/>
    <property type="project" value="TreeGrafter"/>
</dbReference>
<keyword evidence="6 12" id="KW-0378">Hydrolase</keyword>
<evidence type="ECO:0000256" key="6">
    <source>
        <dbReference type="ARBA" id="ARBA00022801"/>
    </source>
</evidence>
<gene>
    <name evidence="12 16" type="primary">fbp</name>
    <name evidence="16" type="ORF">BerOc1_03511</name>
</gene>
<evidence type="ECO:0000313" key="17">
    <source>
        <dbReference type="Proteomes" id="UP000181901"/>
    </source>
</evidence>
<dbReference type="PIRSF" id="PIRSF500210">
    <property type="entry name" value="FBPtase"/>
    <property type="match status" value="1"/>
</dbReference>
<keyword evidence="17" id="KW-1185">Reference proteome</keyword>
<feature type="domain" description="Fructose-1-6-bisphosphatase class I N-terminal" evidence="14">
    <location>
        <begin position="6"/>
        <end position="196"/>
    </location>
</feature>
<dbReference type="Pfam" id="PF00316">
    <property type="entry name" value="FBPase"/>
    <property type="match status" value="1"/>
</dbReference>
<evidence type="ECO:0000256" key="8">
    <source>
        <dbReference type="ARBA" id="ARBA00023277"/>
    </source>
</evidence>
<keyword evidence="8 12" id="KW-0119">Carbohydrate metabolism</keyword>
<dbReference type="PANTHER" id="PTHR11556:SF35">
    <property type="entry name" value="SEDOHEPTULOSE-1,7-BISPHOSPHATASE, CHLOROPLASTIC"/>
    <property type="match status" value="1"/>
</dbReference>
<comment type="caution">
    <text evidence="12">Lacks conserved residue(s) required for the propagation of feature annotation.</text>
</comment>
<feature type="binding site" evidence="12">
    <location>
        <position position="210"/>
    </location>
    <ligand>
        <name>substrate</name>
    </ligand>
</feature>
<dbReference type="GO" id="GO:0005829">
    <property type="term" value="C:cytosol"/>
    <property type="evidence" value="ECO:0007669"/>
    <property type="project" value="TreeGrafter"/>
</dbReference>
<dbReference type="GO" id="GO:0006002">
    <property type="term" value="P:fructose 6-phosphate metabolic process"/>
    <property type="evidence" value="ECO:0007669"/>
    <property type="project" value="TreeGrafter"/>
</dbReference>
<feature type="binding site" evidence="12">
    <location>
        <position position="276"/>
    </location>
    <ligand>
        <name>substrate</name>
    </ligand>
</feature>
<evidence type="ECO:0000313" key="16">
    <source>
        <dbReference type="EMBL" id="OIQ48758.1"/>
    </source>
</evidence>
<dbReference type="FunFam" id="3.40.190.80:FF:000001">
    <property type="entry name" value="Fructose-1,6-bisphosphatase class 1"/>
    <property type="match status" value="1"/>
</dbReference>
<feature type="domain" description="Fructose-1-6-bisphosphatase class 1 C-terminal" evidence="15">
    <location>
        <begin position="200"/>
        <end position="332"/>
    </location>
</feature>
<keyword evidence="4 12" id="KW-0963">Cytoplasm</keyword>
<dbReference type="EMBL" id="LKAQ01000005">
    <property type="protein sequence ID" value="OIQ48758.1"/>
    <property type="molecule type" value="Genomic_DNA"/>
</dbReference>
<dbReference type="CDD" id="cd00354">
    <property type="entry name" value="FBPase"/>
    <property type="match status" value="1"/>
</dbReference>
<dbReference type="PANTHER" id="PTHR11556">
    <property type="entry name" value="FRUCTOSE-1,6-BISPHOSPHATASE-RELATED"/>
    <property type="match status" value="1"/>
</dbReference>
<evidence type="ECO:0000256" key="7">
    <source>
        <dbReference type="ARBA" id="ARBA00022842"/>
    </source>
</evidence>
<comment type="caution">
    <text evidence="16">The sequence shown here is derived from an EMBL/GenBank/DDBJ whole genome shotgun (WGS) entry which is preliminary data.</text>
</comment>
<evidence type="ECO:0000256" key="11">
    <source>
        <dbReference type="ARBA" id="ARBA00081210"/>
    </source>
</evidence>
<dbReference type="GO" id="GO:0042132">
    <property type="term" value="F:fructose 1,6-bisphosphate 1-phosphatase activity"/>
    <property type="evidence" value="ECO:0007669"/>
    <property type="project" value="UniProtKB-UniRule"/>
</dbReference>
<dbReference type="FunFam" id="3.30.540.10:FF:000002">
    <property type="entry name" value="Fructose-1,6-bisphosphatase class 1"/>
    <property type="match status" value="1"/>
</dbReference>
<comment type="catalytic activity">
    <reaction evidence="1 12">
        <text>beta-D-fructose 1,6-bisphosphate + H2O = beta-D-fructose 6-phosphate + phosphate</text>
        <dbReference type="Rhea" id="RHEA:11064"/>
        <dbReference type="ChEBI" id="CHEBI:15377"/>
        <dbReference type="ChEBI" id="CHEBI:32966"/>
        <dbReference type="ChEBI" id="CHEBI:43474"/>
        <dbReference type="ChEBI" id="CHEBI:57634"/>
        <dbReference type="EC" id="3.1.3.11"/>
    </reaction>
</comment>
<feature type="binding site" evidence="12">
    <location>
        <position position="282"/>
    </location>
    <ligand>
        <name>Mg(2+)</name>
        <dbReference type="ChEBI" id="CHEBI:18420"/>
        <label>2</label>
    </ligand>
</feature>
<dbReference type="OrthoDB" id="9806756at2"/>
<accession>A0A1J5MQ70</accession>
<dbReference type="AlphaFoldDB" id="A0A1J5MQ70"/>
<dbReference type="InterPro" id="IPR028343">
    <property type="entry name" value="FBPtase"/>
</dbReference>
<dbReference type="GO" id="GO:0000287">
    <property type="term" value="F:magnesium ion binding"/>
    <property type="evidence" value="ECO:0007669"/>
    <property type="project" value="UniProtKB-UniRule"/>
</dbReference>
<evidence type="ECO:0000256" key="13">
    <source>
        <dbReference type="RuleBase" id="RU000508"/>
    </source>
</evidence>
<organism evidence="16 17">
    <name type="scientific">Pseudodesulfovibrio hydrargyri</name>
    <dbReference type="NCBI Taxonomy" id="2125990"/>
    <lineage>
        <taxon>Bacteria</taxon>
        <taxon>Pseudomonadati</taxon>
        <taxon>Thermodesulfobacteriota</taxon>
        <taxon>Desulfovibrionia</taxon>
        <taxon>Desulfovibrionales</taxon>
        <taxon>Desulfovibrionaceae</taxon>
    </lineage>
</organism>
<comment type="subunit">
    <text evidence="12">Homotetramer.</text>
</comment>
<dbReference type="PIRSF" id="PIRSF000904">
    <property type="entry name" value="FBPtase_SBPase"/>
    <property type="match status" value="1"/>
</dbReference>
<dbReference type="Gene3D" id="3.30.540.10">
    <property type="entry name" value="Fructose-1,6-Bisphosphatase, subunit A, domain 1"/>
    <property type="match status" value="1"/>
</dbReference>
<proteinExistence type="inferred from homology"/>
<dbReference type="GO" id="GO:0006000">
    <property type="term" value="P:fructose metabolic process"/>
    <property type="evidence" value="ECO:0007669"/>
    <property type="project" value="TreeGrafter"/>
</dbReference>
<reference evidence="16 17" key="1">
    <citation type="submission" date="2015-09" db="EMBL/GenBank/DDBJ databases">
        <title>Genome of Desulfovibrio dechloracetivorans BerOc1, a mercury methylating strain isolated from highly hydrocarbons and metals contaminated coastal sediments.</title>
        <authorList>
            <person name="Goni Urriza M."/>
            <person name="Gassie C."/>
            <person name="Bouchez O."/>
            <person name="Klopp C."/>
            <person name="Ranchou-Peyruse A."/>
            <person name="Remy G."/>
        </authorList>
    </citation>
    <scope>NUCLEOTIDE SEQUENCE [LARGE SCALE GENOMIC DNA]</scope>
    <source>
        <strain evidence="16 17">BerOc1</strain>
    </source>
</reference>
<name>A0A1J5MQ70_9BACT</name>
<dbReference type="InterPro" id="IPR033391">
    <property type="entry name" value="FBPase_N"/>
</dbReference>
<comment type="similarity">
    <text evidence="2 12 13">Belongs to the FBPase class 1 family.</text>
</comment>
<dbReference type="PRINTS" id="PR00115">
    <property type="entry name" value="F16BPHPHTASE"/>
</dbReference>
<comment type="cofactor">
    <cofactor evidence="12">
        <name>Mg(2+)</name>
        <dbReference type="ChEBI" id="CHEBI:18420"/>
    </cofactor>
    <text evidence="12">Binds 2 magnesium ions per subunit.</text>
</comment>
<feature type="binding site" evidence="12">
    <location>
        <position position="114"/>
    </location>
    <ligand>
        <name>Mg(2+)</name>
        <dbReference type="ChEBI" id="CHEBI:18420"/>
        <label>1</label>
    </ligand>
</feature>
<evidence type="ECO:0000256" key="12">
    <source>
        <dbReference type="HAMAP-Rule" id="MF_01855"/>
    </source>
</evidence>
<dbReference type="InterPro" id="IPR044015">
    <property type="entry name" value="FBPase_C_dom"/>
</dbReference>
<dbReference type="InterPro" id="IPR000146">
    <property type="entry name" value="FBPase_class-1"/>
</dbReference>
<feature type="binding site" evidence="12">
    <location>
        <position position="92"/>
    </location>
    <ligand>
        <name>Mg(2+)</name>
        <dbReference type="ChEBI" id="CHEBI:18420"/>
        <label>1</label>
    </ligand>
</feature>
<dbReference type="Proteomes" id="UP000181901">
    <property type="component" value="Unassembled WGS sequence"/>
</dbReference>
<evidence type="ECO:0000256" key="4">
    <source>
        <dbReference type="ARBA" id="ARBA00022490"/>
    </source>
</evidence>
<evidence type="ECO:0000256" key="1">
    <source>
        <dbReference type="ARBA" id="ARBA00001273"/>
    </source>
</evidence>
<dbReference type="RefSeq" id="WP_071547201.1">
    <property type="nucleotide sequence ID" value="NZ_LKAQ01000005.1"/>
</dbReference>
<feature type="binding site" evidence="12">
    <location>
        <position position="243"/>
    </location>
    <ligand>
        <name>substrate</name>
    </ligand>
</feature>
<evidence type="ECO:0000256" key="10">
    <source>
        <dbReference type="ARBA" id="ARBA00072069"/>
    </source>
</evidence>
<feature type="binding site" evidence="12">
    <location>
        <position position="114"/>
    </location>
    <ligand>
        <name>Mg(2+)</name>
        <dbReference type="ChEBI" id="CHEBI:18420"/>
        <label>2</label>
    </ligand>
</feature>
<evidence type="ECO:0000256" key="5">
    <source>
        <dbReference type="ARBA" id="ARBA00022723"/>
    </source>
</evidence>
<feature type="binding site" evidence="12">
    <location>
        <position position="116"/>
    </location>
    <ligand>
        <name>Mg(2+)</name>
        <dbReference type="ChEBI" id="CHEBI:18420"/>
        <label>1</label>
    </ligand>
</feature>
<evidence type="ECO:0000259" key="15">
    <source>
        <dbReference type="Pfam" id="PF18913"/>
    </source>
</evidence>
<dbReference type="Gene3D" id="3.40.190.80">
    <property type="match status" value="1"/>
</dbReference>
<comment type="pathway">
    <text evidence="9">Carbohydrate biosynthesis.</text>
</comment>
<dbReference type="HAMAP" id="MF_01855">
    <property type="entry name" value="FBPase_class1"/>
    <property type="match status" value="1"/>
</dbReference>
<evidence type="ECO:0000256" key="3">
    <source>
        <dbReference type="ARBA" id="ARBA00013093"/>
    </source>
</evidence>
<comment type="subcellular location">
    <subcellularLocation>
        <location evidence="12">Cytoplasm</location>
    </subcellularLocation>
</comment>
<protein>
    <recommendedName>
        <fullName evidence="10 12">Fructose-1,6-bisphosphatase class 1</fullName>
        <shortName evidence="12">FBPase class 1</shortName>
        <ecNumber evidence="3 12">3.1.3.11</ecNumber>
    </recommendedName>
    <alternativeName>
        <fullName evidence="11 12">D-fructose-1,6-bisphosphate 1-phosphohydrolase class 1</fullName>
    </alternativeName>
</protein>
<dbReference type="NCBIfam" id="NF006779">
    <property type="entry name" value="PRK09293.1-3"/>
    <property type="match status" value="1"/>
</dbReference>
<evidence type="ECO:0000256" key="2">
    <source>
        <dbReference type="ARBA" id="ARBA00010941"/>
    </source>
</evidence>
<evidence type="ECO:0000259" key="14">
    <source>
        <dbReference type="Pfam" id="PF00316"/>
    </source>
</evidence>
<feature type="binding site" evidence="12">
    <location>
        <begin position="117"/>
        <end position="120"/>
    </location>
    <ligand>
        <name>substrate</name>
    </ligand>
</feature>
<dbReference type="EC" id="3.1.3.11" evidence="3 12"/>
<keyword evidence="7 12" id="KW-0460">Magnesium</keyword>
<dbReference type="GO" id="GO:0006094">
    <property type="term" value="P:gluconeogenesis"/>
    <property type="evidence" value="ECO:0007669"/>
    <property type="project" value="UniProtKB-UniRule"/>
</dbReference>
<dbReference type="SUPFAM" id="SSF56655">
    <property type="entry name" value="Carbohydrate phosphatase"/>
    <property type="match status" value="1"/>
</dbReference>
<evidence type="ECO:0000256" key="9">
    <source>
        <dbReference type="ARBA" id="ARBA00024331"/>
    </source>
</evidence>
<keyword evidence="5 12" id="KW-0479">Metal-binding</keyword>
<feature type="binding site" evidence="12">
    <location>
        <position position="117"/>
    </location>
    <ligand>
        <name>Mg(2+)</name>
        <dbReference type="ChEBI" id="CHEBI:18420"/>
        <label>2</label>
    </ligand>
</feature>
<dbReference type="Pfam" id="PF18913">
    <property type="entry name" value="FBPase_C"/>
    <property type="match status" value="1"/>
</dbReference>
<dbReference type="NCBIfam" id="NF006778">
    <property type="entry name" value="PRK09293.1-1"/>
    <property type="match status" value="1"/>
</dbReference>
<dbReference type="GO" id="GO:0005986">
    <property type="term" value="P:sucrose biosynthetic process"/>
    <property type="evidence" value="ECO:0007669"/>
    <property type="project" value="TreeGrafter"/>
</dbReference>